<dbReference type="OrthoDB" id="3437960at2759"/>
<gene>
    <name evidence="10" type="ORF">C0Q70_07993</name>
</gene>
<dbReference type="PANTHER" id="PTHR24379">
    <property type="entry name" value="KRAB AND ZINC FINGER DOMAIN-CONTAINING"/>
    <property type="match status" value="1"/>
</dbReference>
<evidence type="ECO:0000313" key="10">
    <source>
        <dbReference type="EMBL" id="PVD32552.1"/>
    </source>
</evidence>
<dbReference type="InterPro" id="IPR036236">
    <property type="entry name" value="Znf_C2H2_sf"/>
</dbReference>
<name>A0A2T7PGK2_POMCA</name>
<feature type="domain" description="C2H2-type" evidence="9">
    <location>
        <begin position="87"/>
        <end position="114"/>
    </location>
</feature>
<dbReference type="GO" id="GO:0005634">
    <property type="term" value="C:nucleus"/>
    <property type="evidence" value="ECO:0007669"/>
    <property type="project" value="UniProtKB-SubCell"/>
</dbReference>
<evidence type="ECO:0000256" key="1">
    <source>
        <dbReference type="ARBA" id="ARBA00004123"/>
    </source>
</evidence>
<dbReference type="Gene3D" id="3.30.160.60">
    <property type="entry name" value="Classic Zinc Finger"/>
    <property type="match status" value="4"/>
</dbReference>
<proteinExistence type="predicted"/>
<protein>
    <recommendedName>
        <fullName evidence="9">C2H2-type domain-containing protein</fullName>
    </recommendedName>
</protein>
<evidence type="ECO:0000256" key="6">
    <source>
        <dbReference type="ARBA" id="ARBA00023242"/>
    </source>
</evidence>
<dbReference type="GO" id="GO:0008270">
    <property type="term" value="F:zinc ion binding"/>
    <property type="evidence" value="ECO:0007669"/>
    <property type="project" value="UniProtKB-KW"/>
</dbReference>
<dbReference type="EMBL" id="PZQS01000004">
    <property type="protein sequence ID" value="PVD32552.1"/>
    <property type="molecule type" value="Genomic_DNA"/>
</dbReference>
<dbReference type="SUPFAM" id="SSF57667">
    <property type="entry name" value="beta-beta-alpha zinc fingers"/>
    <property type="match status" value="2"/>
</dbReference>
<reference evidence="10 11" key="1">
    <citation type="submission" date="2018-04" db="EMBL/GenBank/DDBJ databases">
        <title>The genome of golden apple snail Pomacea canaliculata provides insight into stress tolerance and invasive adaptation.</title>
        <authorList>
            <person name="Liu C."/>
            <person name="Liu B."/>
            <person name="Ren Y."/>
            <person name="Zhang Y."/>
            <person name="Wang H."/>
            <person name="Li S."/>
            <person name="Jiang F."/>
            <person name="Yin L."/>
            <person name="Zhang G."/>
            <person name="Qian W."/>
            <person name="Fan W."/>
        </authorList>
    </citation>
    <scope>NUCLEOTIDE SEQUENCE [LARGE SCALE GENOMIC DNA]</scope>
    <source>
        <strain evidence="10">SZHN2017</strain>
        <tissue evidence="10">Muscle</tissue>
    </source>
</reference>
<keyword evidence="4 7" id="KW-0863">Zinc-finger</keyword>
<dbReference type="PROSITE" id="PS50157">
    <property type="entry name" value="ZINC_FINGER_C2H2_2"/>
    <property type="match status" value="4"/>
</dbReference>
<evidence type="ECO:0000256" key="2">
    <source>
        <dbReference type="ARBA" id="ARBA00022723"/>
    </source>
</evidence>
<keyword evidence="3" id="KW-0677">Repeat</keyword>
<dbReference type="FunFam" id="3.30.160.60:FF:000145">
    <property type="entry name" value="Zinc finger protein 574"/>
    <property type="match status" value="1"/>
</dbReference>
<dbReference type="SMART" id="SM00355">
    <property type="entry name" value="ZnF_C2H2"/>
    <property type="match status" value="6"/>
</dbReference>
<feature type="region of interest" description="Disordered" evidence="8">
    <location>
        <begin position="192"/>
        <end position="254"/>
    </location>
</feature>
<sequence>MSPLELAQKSADIRFDQDGNSFMEGKGDARNDCNIDPRGRDYGASSMDVDKAYSSIPEKECGICKQQFDSSRALHSHMQVHQKYSPNSCHICGQRFLRTSMRMAHERIHNVENPFCCVVCGVFFARKFALRQHVIRQHVRTHNHMPVACRHCKKTASSLIHLHQHVLTHNILQQERTSLLYLRFAKSRSSSPLKEEVAPKLPPPLSVDSRASDDSPAMLSEPPPLIQMRPSPTSIAGSEESILTNGHNTPSGARDKEWCRLCDKEYPKSFMRFHEKAHADQKPYECPTCKKRFGYKNNMKSHIKLHAGIKPYHCHICGARFTRGSTLRRHARRHGGNTETIWDMFVSNGKSTQQSPLANRGAVPNQTHEANIALPSPQGQVPTASLVMPGEALRTVTPRSRTLKPESSGVSIGGRDALPSGKQF</sequence>
<keyword evidence="5" id="KW-0862">Zinc</keyword>
<dbReference type="Proteomes" id="UP000245119">
    <property type="component" value="Linkage Group LG4"/>
</dbReference>
<feature type="domain" description="C2H2-type" evidence="9">
    <location>
        <begin position="284"/>
        <end position="311"/>
    </location>
</feature>
<evidence type="ECO:0000256" key="7">
    <source>
        <dbReference type="PROSITE-ProRule" id="PRU00042"/>
    </source>
</evidence>
<keyword evidence="2" id="KW-0479">Metal-binding</keyword>
<keyword evidence="6" id="KW-0539">Nucleus</keyword>
<dbReference type="Pfam" id="PF00096">
    <property type="entry name" value="zf-C2H2"/>
    <property type="match status" value="2"/>
</dbReference>
<comment type="caution">
    <text evidence="10">The sequence shown here is derived from an EMBL/GenBank/DDBJ whole genome shotgun (WGS) entry which is preliminary data.</text>
</comment>
<dbReference type="STRING" id="400727.A0A2T7PGK2"/>
<organism evidence="10 11">
    <name type="scientific">Pomacea canaliculata</name>
    <name type="common">Golden apple snail</name>
    <dbReference type="NCBI Taxonomy" id="400727"/>
    <lineage>
        <taxon>Eukaryota</taxon>
        <taxon>Metazoa</taxon>
        <taxon>Spiralia</taxon>
        <taxon>Lophotrochozoa</taxon>
        <taxon>Mollusca</taxon>
        <taxon>Gastropoda</taxon>
        <taxon>Caenogastropoda</taxon>
        <taxon>Architaenioglossa</taxon>
        <taxon>Ampullarioidea</taxon>
        <taxon>Ampullariidae</taxon>
        <taxon>Pomacea</taxon>
    </lineage>
</organism>
<keyword evidence="11" id="KW-1185">Reference proteome</keyword>
<dbReference type="PANTHER" id="PTHR24379:SF121">
    <property type="entry name" value="C2H2-TYPE DOMAIN-CONTAINING PROTEIN"/>
    <property type="match status" value="1"/>
</dbReference>
<feature type="region of interest" description="Disordered" evidence="8">
    <location>
        <begin position="390"/>
        <end position="424"/>
    </location>
</feature>
<accession>A0A2T7PGK2</accession>
<evidence type="ECO:0000256" key="4">
    <source>
        <dbReference type="ARBA" id="ARBA00022771"/>
    </source>
</evidence>
<comment type="subcellular location">
    <subcellularLocation>
        <location evidence="1">Nucleus</location>
    </subcellularLocation>
</comment>
<evidence type="ECO:0000313" key="11">
    <source>
        <dbReference type="Proteomes" id="UP000245119"/>
    </source>
</evidence>
<evidence type="ECO:0000256" key="8">
    <source>
        <dbReference type="SAM" id="MobiDB-lite"/>
    </source>
</evidence>
<feature type="domain" description="C2H2-type" evidence="9">
    <location>
        <begin position="312"/>
        <end position="339"/>
    </location>
</feature>
<evidence type="ECO:0000259" key="9">
    <source>
        <dbReference type="PROSITE" id="PS50157"/>
    </source>
</evidence>
<dbReference type="FunFam" id="3.30.160.60:FF:001666">
    <property type="entry name" value="MDS1 and EVI1 complex locus"/>
    <property type="match status" value="1"/>
</dbReference>
<evidence type="ECO:0000256" key="3">
    <source>
        <dbReference type="ARBA" id="ARBA00022737"/>
    </source>
</evidence>
<dbReference type="PROSITE" id="PS00028">
    <property type="entry name" value="ZINC_FINGER_C2H2_1"/>
    <property type="match status" value="5"/>
</dbReference>
<feature type="compositionally biased region" description="Polar residues" evidence="8">
    <location>
        <begin position="230"/>
        <end position="251"/>
    </location>
</feature>
<evidence type="ECO:0000256" key="5">
    <source>
        <dbReference type="ARBA" id="ARBA00022833"/>
    </source>
</evidence>
<dbReference type="AlphaFoldDB" id="A0A2T7PGK2"/>
<dbReference type="InterPro" id="IPR013087">
    <property type="entry name" value="Znf_C2H2_type"/>
</dbReference>
<feature type="domain" description="C2H2-type" evidence="9">
    <location>
        <begin position="59"/>
        <end position="86"/>
    </location>
</feature>